<name>A0A1F4RD26_UNCSA</name>
<evidence type="ECO:0000313" key="3">
    <source>
        <dbReference type="Proteomes" id="UP000176938"/>
    </source>
</evidence>
<organism evidence="2 3">
    <name type="scientific">candidate division WOR-1 bacterium RIFCSPLOWO2_02_FULL_46_20</name>
    <dbReference type="NCBI Taxonomy" id="1802567"/>
    <lineage>
        <taxon>Bacteria</taxon>
        <taxon>Bacillati</taxon>
        <taxon>Saganbacteria</taxon>
    </lineage>
</organism>
<proteinExistence type="inferred from homology"/>
<evidence type="ECO:0008006" key="4">
    <source>
        <dbReference type="Google" id="ProtNLM"/>
    </source>
</evidence>
<sequence length="138" mass="14573">MGFFSGEKRGVEYHAVDTIIGEKARFKGELSSSGSVSINGEFEGKLKTEGELIIARGSKVSGNVRGGSVVVSGRVDGNITASQSLEITKAGRIHGDLTGGKIIIEEGSSYCGRVRVEAEEKDPVITEIVQDEPQAATF</sequence>
<evidence type="ECO:0000313" key="2">
    <source>
        <dbReference type="EMBL" id="OGC06058.1"/>
    </source>
</evidence>
<dbReference type="InterPro" id="IPR007607">
    <property type="entry name" value="BacA/B"/>
</dbReference>
<accession>A0A1F4RD26</accession>
<dbReference type="AlphaFoldDB" id="A0A1F4RD26"/>
<dbReference type="EMBL" id="METP01000029">
    <property type="protein sequence ID" value="OGC06058.1"/>
    <property type="molecule type" value="Genomic_DNA"/>
</dbReference>
<protein>
    <recommendedName>
        <fullName evidence="4">Cell shape determination protein CcmA</fullName>
    </recommendedName>
</protein>
<gene>
    <name evidence="2" type="ORF">A3H38_04230</name>
</gene>
<dbReference type="Proteomes" id="UP000176938">
    <property type="component" value="Unassembled WGS sequence"/>
</dbReference>
<dbReference type="PANTHER" id="PTHR35024:SF4">
    <property type="entry name" value="POLYMER-FORMING CYTOSKELETAL PROTEIN"/>
    <property type="match status" value="1"/>
</dbReference>
<comment type="similarity">
    <text evidence="1">Belongs to the bactofilin family.</text>
</comment>
<comment type="caution">
    <text evidence="2">The sequence shown here is derived from an EMBL/GenBank/DDBJ whole genome shotgun (WGS) entry which is preliminary data.</text>
</comment>
<reference evidence="2 3" key="1">
    <citation type="journal article" date="2016" name="Nat. Commun.">
        <title>Thousands of microbial genomes shed light on interconnected biogeochemical processes in an aquifer system.</title>
        <authorList>
            <person name="Anantharaman K."/>
            <person name="Brown C.T."/>
            <person name="Hug L.A."/>
            <person name="Sharon I."/>
            <person name="Castelle C.J."/>
            <person name="Probst A.J."/>
            <person name="Thomas B.C."/>
            <person name="Singh A."/>
            <person name="Wilkins M.J."/>
            <person name="Karaoz U."/>
            <person name="Brodie E.L."/>
            <person name="Williams K.H."/>
            <person name="Hubbard S.S."/>
            <person name="Banfield J.F."/>
        </authorList>
    </citation>
    <scope>NUCLEOTIDE SEQUENCE [LARGE SCALE GENOMIC DNA]</scope>
</reference>
<dbReference type="PANTHER" id="PTHR35024">
    <property type="entry name" value="HYPOTHETICAL CYTOSOLIC PROTEIN"/>
    <property type="match status" value="1"/>
</dbReference>
<dbReference type="Pfam" id="PF04519">
    <property type="entry name" value="Bactofilin"/>
    <property type="match status" value="1"/>
</dbReference>
<evidence type="ECO:0000256" key="1">
    <source>
        <dbReference type="ARBA" id="ARBA00044755"/>
    </source>
</evidence>